<keyword evidence="1" id="KW-0472">Membrane</keyword>
<accession>A0A7S0QUR4</accession>
<name>A0A7S0QUR4_9CHLO</name>
<sequence>MEYEEDLKKDAFILSAMDEEMEREQQGQPNKEEEVQVVRPIRSLGERHRCSLFGCGFSVVLVIIFAAVTIVNLKKLEGIRVITDDLFMDLSKPDIDMKVTFDMRNPSQIHSMRIRSMNCNVLVHSNDNQEKQLLGKLVSDHGLNSKPGGQKILHSTSLVETNAELMADLIAGRSKNDKSEFDCDLDTVVELWSFIPIPKMLHVVTNFGAEKEEATVQKEEDSDFLDELNLSARLVDYGPYFPNIYTAGLQCNTEITFHTGHALKLLFTGLYEHTNTFTLVMPEAGYLLNATFSGSLHDANQTASMDPATDKAVEFKHIKLHLHGARVTKDDVRILDDESKDVVVNMPAKVELACEEADCIRSLSSLSTAYTEAKKSFLSGKEVISDTFAHATRKLLNHDYDYDVNFNEELFGLDILLKINFFSDNGYFGTSILGDIEDLDVGISATGNLGQVAGSSTFYDGYQQPIVNLMLENQDYVAEAMNDGRRGNHTQPRRPPWLPSFQAYRDYGGLYIEDLLELKLKDIGVELWYDGDELYSVDLISQGLQMTFGSLDHVNKHEEHSFLSSPGIPGVAFMTISESFAGLFGVEDAKEFNHVGFAATTSRHIEGGHAPGEEQLNMWMLTTNDYHSGGGIFQNFSTWDADSDEQSNPFFQFSWQRPFGKVGTMSAWMTSAQKYGYMEATVALDGDDNGACRSERSMDVSFNGETTYWNAHEAPTFLYANPPDWLSGSMVAHLFEPEVTQIANHLPGQQHC</sequence>
<evidence type="ECO:0000256" key="1">
    <source>
        <dbReference type="SAM" id="Phobius"/>
    </source>
</evidence>
<evidence type="ECO:0000313" key="2">
    <source>
        <dbReference type="EMBL" id="CAD8650932.1"/>
    </source>
</evidence>
<gene>
    <name evidence="2" type="ORF">POBO1169_LOCUS1747</name>
</gene>
<keyword evidence="1" id="KW-1133">Transmembrane helix</keyword>
<reference evidence="2" key="1">
    <citation type="submission" date="2021-01" db="EMBL/GenBank/DDBJ databases">
        <authorList>
            <person name="Corre E."/>
            <person name="Pelletier E."/>
            <person name="Niang G."/>
            <person name="Scheremetjew M."/>
            <person name="Finn R."/>
            <person name="Kale V."/>
            <person name="Holt S."/>
            <person name="Cochrane G."/>
            <person name="Meng A."/>
            <person name="Brown T."/>
            <person name="Cohen L."/>
        </authorList>
    </citation>
    <scope>NUCLEOTIDE SEQUENCE</scope>
    <source>
        <strain evidence="2">CCMP722</strain>
    </source>
</reference>
<protein>
    <submittedName>
        <fullName evidence="2">Uncharacterized protein</fullName>
    </submittedName>
</protein>
<keyword evidence="1" id="KW-0812">Transmembrane</keyword>
<organism evidence="2">
    <name type="scientific">Pyramimonas obovata</name>
    <dbReference type="NCBI Taxonomy" id="1411642"/>
    <lineage>
        <taxon>Eukaryota</taxon>
        <taxon>Viridiplantae</taxon>
        <taxon>Chlorophyta</taxon>
        <taxon>Pyramimonadophyceae</taxon>
        <taxon>Pyramimonadales</taxon>
        <taxon>Pyramimonadaceae</taxon>
        <taxon>Pyramimonas</taxon>
        <taxon>Pyramimonas incertae sedis</taxon>
    </lineage>
</organism>
<feature type="transmembrane region" description="Helical" evidence="1">
    <location>
        <begin position="52"/>
        <end position="73"/>
    </location>
</feature>
<proteinExistence type="predicted"/>
<dbReference type="EMBL" id="HBFA01003481">
    <property type="protein sequence ID" value="CAD8650932.1"/>
    <property type="molecule type" value="Transcribed_RNA"/>
</dbReference>
<dbReference type="AlphaFoldDB" id="A0A7S0QUR4"/>